<comment type="caution">
    <text evidence="1">The sequence shown here is derived from an EMBL/GenBank/DDBJ whole genome shotgun (WGS) entry which is preliminary data.</text>
</comment>
<sequence length="36" mass="4227">MYFFLTKITFQNYQKKMALSAVFIETIVYPGLLIGH</sequence>
<organism evidence="1 2">
    <name type="scientific">Flavobacterium circumlabens</name>
    <dbReference type="NCBI Taxonomy" id="2133765"/>
    <lineage>
        <taxon>Bacteria</taxon>
        <taxon>Pseudomonadati</taxon>
        <taxon>Bacteroidota</taxon>
        <taxon>Flavobacteriia</taxon>
        <taxon>Flavobacteriales</taxon>
        <taxon>Flavobacteriaceae</taxon>
        <taxon>Flavobacterium</taxon>
    </lineage>
</organism>
<accession>A0ABY2AS16</accession>
<dbReference type="Proteomes" id="UP000295270">
    <property type="component" value="Unassembled WGS sequence"/>
</dbReference>
<evidence type="ECO:0000313" key="1">
    <source>
        <dbReference type="EMBL" id="TCN50682.1"/>
    </source>
</evidence>
<evidence type="ECO:0008006" key="3">
    <source>
        <dbReference type="Google" id="ProtNLM"/>
    </source>
</evidence>
<name>A0ABY2AS16_9FLAO</name>
<proteinExistence type="predicted"/>
<evidence type="ECO:0000313" key="2">
    <source>
        <dbReference type="Proteomes" id="UP000295270"/>
    </source>
</evidence>
<protein>
    <recommendedName>
        <fullName evidence="3">ABC transporter permease</fullName>
    </recommendedName>
</protein>
<gene>
    <name evidence="1" type="ORF">EV142_11421</name>
</gene>
<dbReference type="EMBL" id="SLWA01000014">
    <property type="protein sequence ID" value="TCN50682.1"/>
    <property type="molecule type" value="Genomic_DNA"/>
</dbReference>
<reference evidence="1 2" key="1">
    <citation type="journal article" date="2015" name="Stand. Genomic Sci.">
        <title>Genomic Encyclopedia of Bacterial and Archaeal Type Strains, Phase III: the genomes of soil and plant-associated and newly described type strains.</title>
        <authorList>
            <person name="Whitman W.B."/>
            <person name="Woyke T."/>
            <person name="Klenk H.P."/>
            <person name="Zhou Y."/>
            <person name="Lilburn T.G."/>
            <person name="Beck B.J."/>
            <person name="De Vos P."/>
            <person name="Vandamme P."/>
            <person name="Eisen J.A."/>
            <person name="Garrity G."/>
            <person name="Hugenholtz P."/>
            <person name="Kyrpides N.C."/>
        </authorList>
    </citation>
    <scope>NUCLEOTIDE SEQUENCE [LARGE SCALE GENOMIC DNA]</scope>
    <source>
        <strain evidence="1 2">P5626</strain>
    </source>
</reference>
<keyword evidence="2" id="KW-1185">Reference proteome</keyword>